<dbReference type="AlphaFoldDB" id="A0A944MGS7"/>
<protein>
    <submittedName>
        <fullName evidence="1">BrnA antitoxin family protein</fullName>
    </submittedName>
</protein>
<gene>
    <name evidence="1" type="ORF">KME65_19580</name>
</gene>
<evidence type="ECO:0000313" key="2">
    <source>
        <dbReference type="Proteomes" id="UP000770889"/>
    </source>
</evidence>
<dbReference type="Proteomes" id="UP000770889">
    <property type="component" value="Unassembled WGS sequence"/>
</dbReference>
<dbReference type="InterPro" id="IPR025528">
    <property type="entry name" value="BrnA_antitoxin"/>
</dbReference>
<comment type="caution">
    <text evidence="1">The sequence shown here is derived from an EMBL/GenBank/DDBJ whole genome shotgun (WGS) entry which is preliminary data.</text>
</comment>
<reference evidence="1 2" key="1">
    <citation type="submission" date="2021-05" db="EMBL/GenBank/DDBJ databases">
        <title>Genetic and Functional Diversity in Clade A Lucinid endosymbionts from the Bahamas.</title>
        <authorList>
            <person name="Giani N.M."/>
            <person name="Engel A.S."/>
            <person name="Campbell B.J."/>
        </authorList>
    </citation>
    <scope>NUCLEOTIDE SEQUENCE [LARGE SCALE GENOMIC DNA]</scope>
    <source>
        <strain evidence="1">LUC16012Gg_MoonRockCtena</strain>
    </source>
</reference>
<dbReference type="EMBL" id="JAHHGM010000029">
    <property type="protein sequence ID" value="MBT2991167.1"/>
    <property type="molecule type" value="Genomic_DNA"/>
</dbReference>
<proteinExistence type="predicted"/>
<accession>A0A944MGS7</accession>
<name>A0A944MGS7_9GAMM</name>
<sequence length="83" mass="9515">MRKEYDFSHGKRGAVAKSTGKTRITIYLDNDIVEAYRKKGDEQGQGYQTLINEALRETLRKSNTAIDAKTLRRILREELKKAG</sequence>
<organism evidence="1 2">
    <name type="scientific">Candidatus Thiodiazotropha taylori</name>
    <dbReference type="NCBI Taxonomy" id="2792791"/>
    <lineage>
        <taxon>Bacteria</taxon>
        <taxon>Pseudomonadati</taxon>
        <taxon>Pseudomonadota</taxon>
        <taxon>Gammaproteobacteria</taxon>
        <taxon>Chromatiales</taxon>
        <taxon>Sedimenticolaceae</taxon>
        <taxon>Candidatus Thiodiazotropha</taxon>
    </lineage>
</organism>
<evidence type="ECO:0000313" key="1">
    <source>
        <dbReference type="EMBL" id="MBT2991167.1"/>
    </source>
</evidence>
<dbReference type="Pfam" id="PF14384">
    <property type="entry name" value="BrnA_antitoxin"/>
    <property type="match status" value="1"/>
</dbReference>